<dbReference type="EMBL" id="LAZR01008596">
    <property type="protein sequence ID" value="KKM77749.1"/>
    <property type="molecule type" value="Genomic_DNA"/>
</dbReference>
<dbReference type="InterPro" id="IPR036291">
    <property type="entry name" value="NAD(P)-bd_dom_sf"/>
</dbReference>
<evidence type="ECO:0000313" key="1">
    <source>
        <dbReference type="EMBL" id="KKM77749.1"/>
    </source>
</evidence>
<proteinExistence type="predicted"/>
<dbReference type="GO" id="GO:0048269">
    <property type="term" value="C:methionine adenosyltransferase complex"/>
    <property type="evidence" value="ECO:0007669"/>
    <property type="project" value="TreeGrafter"/>
</dbReference>
<sequence length="320" mass="36813">MALYIYTLNALKHYPCQVMKLLIYGANGWIGKQFTNYLDQQHTSYVKSQQRMDDIAAVREELNSGGYTHILSLIGRTTGVYQGNPINTIDYLEKPGGLTLNVRDNLFAPISLALLCKELGIHFTYFGTGCIFNYDREHTLGSIFNYSDREHVFSPNGWTEEDQPNFFGSSYSIVKGYTDRLMHMFENVLNLRIRMPITKENHPRNFITKITKYEKICSIPNSMTVLHTFFPAILDMMNKGVSGTFNCTNPGVISHNQILELYKELVDPQFTWSNFTIQEQDKILASKRSNNFLDTTKLTQLYNIPDIHTAVRETLLTYHV</sequence>
<name>A0A0F9K6G8_9ZZZZ</name>
<dbReference type="AlphaFoldDB" id="A0A0F9K6G8"/>
<dbReference type="GO" id="GO:0048270">
    <property type="term" value="F:methionine adenosyltransferase regulator activity"/>
    <property type="evidence" value="ECO:0007669"/>
    <property type="project" value="TreeGrafter"/>
</dbReference>
<organism evidence="1">
    <name type="scientific">marine sediment metagenome</name>
    <dbReference type="NCBI Taxonomy" id="412755"/>
    <lineage>
        <taxon>unclassified sequences</taxon>
        <taxon>metagenomes</taxon>
        <taxon>ecological metagenomes</taxon>
    </lineage>
</organism>
<dbReference type="PANTHER" id="PTHR10491:SF4">
    <property type="entry name" value="METHIONINE ADENOSYLTRANSFERASE 2 SUBUNIT BETA"/>
    <property type="match status" value="1"/>
</dbReference>
<evidence type="ECO:0008006" key="2">
    <source>
        <dbReference type="Google" id="ProtNLM"/>
    </source>
</evidence>
<dbReference type="GO" id="GO:0006556">
    <property type="term" value="P:S-adenosylmethionine biosynthetic process"/>
    <property type="evidence" value="ECO:0007669"/>
    <property type="project" value="TreeGrafter"/>
</dbReference>
<dbReference type="PANTHER" id="PTHR10491">
    <property type="entry name" value="DTDP-4-DEHYDRORHAMNOSE REDUCTASE"/>
    <property type="match status" value="1"/>
</dbReference>
<accession>A0A0F9K6G8</accession>
<dbReference type="Gene3D" id="3.40.50.720">
    <property type="entry name" value="NAD(P)-binding Rossmann-like Domain"/>
    <property type="match status" value="1"/>
</dbReference>
<dbReference type="SUPFAM" id="SSF51735">
    <property type="entry name" value="NAD(P)-binding Rossmann-fold domains"/>
    <property type="match status" value="1"/>
</dbReference>
<gene>
    <name evidence="1" type="ORF">LCGC14_1366850</name>
</gene>
<reference evidence="1" key="1">
    <citation type="journal article" date="2015" name="Nature">
        <title>Complex archaea that bridge the gap between prokaryotes and eukaryotes.</title>
        <authorList>
            <person name="Spang A."/>
            <person name="Saw J.H."/>
            <person name="Jorgensen S.L."/>
            <person name="Zaremba-Niedzwiedzka K."/>
            <person name="Martijn J."/>
            <person name="Lind A.E."/>
            <person name="van Eijk R."/>
            <person name="Schleper C."/>
            <person name="Guy L."/>
            <person name="Ettema T.J."/>
        </authorList>
    </citation>
    <scope>NUCLEOTIDE SEQUENCE</scope>
</reference>
<protein>
    <recommendedName>
        <fullName evidence="2">NAD-dependent epimerase/dehydratase domain-containing protein</fullName>
    </recommendedName>
</protein>
<dbReference type="InterPro" id="IPR005913">
    <property type="entry name" value="dTDP_dehydrorham_reduct"/>
</dbReference>
<comment type="caution">
    <text evidence="1">The sequence shown here is derived from an EMBL/GenBank/DDBJ whole genome shotgun (WGS) entry which is preliminary data.</text>
</comment>